<feature type="region of interest" description="Disordered" evidence="1">
    <location>
        <begin position="915"/>
        <end position="1086"/>
    </location>
</feature>
<dbReference type="KEGG" id="clup:CLUP02_08810"/>
<feature type="compositionally biased region" description="Polar residues" evidence="1">
    <location>
        <begin position="951"/>
        <end position="960"/>
    </location>
</feature>
<reference evidence="4" key="1">
    <citation type="journal article" date="2021" name="Mol. Plant Microbe Interact.">
        <title>Complete Genome Sequence of the Plant-Pathogenic Fungus Colletotrichum lupini.</title>
        <authorList>
            <person name="Baroncelli R."/>
            <person name="Pensec F."/>
            <person name="Da Lio D."/>
            <person name="Boufleur T."/>
            <person name="Vicente I."/>
            <person name="Sarrocco S."/>
            <person name="Picot A."/>
            <person name="Baraldi E."/>
            <person name="Sukno S."/>
            <person name="Thon M."/>
            <person name="Le Floch G."/>
        </authorList>
    </citation>
    <scope>NUCLEOTIDE SEQUENCE</scope>
    <source>
        <strain evidence="4">IMI 504893</strain>
    </source>
</reference>
<organism evidence="4 5">
    <name type="scientific">Colletotrichum lupini</name>
    <dbReference type="NCBI Taxonomy" id="145971"/>
    <lineage>
        <taxon>Eukaryota</taxon>
        <taxon>Fungi</taxon>
        <taxon>Dikarya</taxon>
        <taxon>Ascomycota</taxon>
        <taxon>Pezizomycotina</taxon>
        <taxon>Sordariomycetes</taxon>
        <taxon>Hypocreomycetidae</taxon>
        <taxon>Glomerellales</taxon>
        <taxon>Glomerellaceae</taxon>
        <taxon>Colletotrichum</taxon>
        <taxon>Colletotrichum acutatum species complex</taxon>
    </lineage>
</organism>
<feature type="compositionally biased region" description="Acidic residues" evidence="1">
    <location>
        <begin position="961"/>
        <end position="970"/>
    </location>
</feature>
<feature type="compositionally biased region" description="Polar residues" evidence="1">
    <location>
        <begin position="800"/>
        <end position="813"/>
    </location>
</feature>
<dbReference type="InterPro" id="IPR056121">
    <property type="entry name" value="DUF7704"/>
</dbReference>
<dbReference type="EMBL" id="CP019476">
    <property type="protein sequence ID" value="UQC83315.1"/>
    <property type="molecule type" value="Genomic_DNA"/>
</dbReference>
<feature type="compositionally biased region" description="Polar residues" evidence="1">
    <location>
        <begin position="299"/>
        <end position="312"/>
    </location>
</feature>
<keyword evidence="2" id="KW-1133">Transmembrane helix</keyword>
<evidence type="ECO:0000256" key="2">
    <source>
        <dbReference type="SAM" id="Phobius"/>
    </source>
</evidence>
<dbReference type="PANTHER" id="PTHR37019">
    <property type="entry name" value="CHROMOSOME 1, WHOLE GENOME SHOTGUN SEQUENCE"/>
    <property type="match status" value="1"/>
</dbReference>
<feature type="transmembrane region" description="Helical" evidence="2">
    <location>
        <begin position="93"/>
        <end position="112"/>
    </location>
</feature>
<accession>A0A9Q8WHZ8</accession>
<feature type="region of interest" description="Disordered" evidence="1">
    <location>
        <begin position="793"/>
        <end position="816"/>
    </location>
</feature>
<proteinExistence type="predicted"/>
<feature type="compositionally biased region" description="Low complexity" evidence="1">
    <location>
        <begin position="854"/>
        <end position="865"/>
    </location>
</feature>
<feature type="region of interest" description="Disordered" evidence="1">
    <location>
        <begin position="489"/>
        <end position="521"/>
    </location>
</feature>
<feature type="compositionally biased region" description="Basic and acidic residues" evidence="1">
    <location>
        <begin position="971"/>
        <end position="988"/>
    </location>
</feature>
<feature type="transmembrane region" description="Helical" evidence="2">
    <location>
        <begin position="12"/>
        <end position="32"/>
    </location>
</feature>
<dbReference type="Pfam" id="PF24803">
    <property type="entry name" value="DUF7704"/>
    <property type="match status" value="1"/>
</dbReference>
<feature type="transmembrane region" description="Helical" evidence="2">
    <location>
        <begin position="62"/>
        <end position="81"/>
    </location>
</feature>
<keyword evidence="2" id="KW-0472">Membrane</keyword>
<gene>
    <name evidence="4" type="ORF">CLUP02_08810</name>
</gene>
<evidence type="ECO:0000256" key="1">
    <source>
        <dbReference type="SAM" id="MobiDB-lite"/>
    </source>
</evidence>
<evidence type="ECO:0000313" key="5">
    <source>
        <dbReference type="Proteomes" id="UP000830671"/>
    </source>
</evidence>
<feature type="compositionally biased region" description="Basic residues" evidence="1">
    <location>
        <begin position="489"/>
        <end position="498"/>
    </location>
</feature>
<feature type="compositionally biased region" description="Low complexity" evidence="1">
    <location>
        <begin position="1009"/>
        <end position="1062"/>
    </location>
</feature>
<feature type="compositionally biased region" description="Acidic residues" evidence="1">
    <location>
        <begin position="504"/>
        <end position="521"/>
    </location>
</feature>
<name>A0A9Q8WHZ8_9PEZI</name>
<dbReference type="RefSeq" id="XP_049144934.1">
    <property type="nucleotide sequence ID" value="XM_049287791.1"/>
</dbReference>
<dbReference type="GeneID" id="73342801"/>
<keyword evidence="5" id="KW-1185">Reference proteome</keyword>
<dbReference type="PANTHER" id="PTHR37019:SF2">
    <property type="entry name" value="EXPERA DOMAIN-CONTAINING PROTEIN"/>
    <property type="match status" value="1"/>
</dbReference>
<protein>
    <recommendedName>
        <fullName evidence="3">DUF7704 domain-containing protein</fullName>
    </recommendedName>
</protein>
<sequence length="1388" mass="154845">MAAAAALPTFPRLVFTVFEPISLVGGFLGAVINPDWFISEQIVQGAISAAVPTAESDNARLVALQLGNIYLLMAMVGLAVLNLTNELKVVRGYLVALWIADLGHIYVCYHVMGLDRFLDVASWNSMAWGNVGVTALLCLTRTAYLLGLFGKDVPLKNLEKKQHASICRECFYVCVFLCLPVVERQNPLIRPFVATRAFNHNQTQYTGEEFYIMDFIKVYQPEANLFFATNEEVDNANNVSSNANDRLEVSPVRPAGDSESLRFVMNLPFFHHPEHSVNASSPTPRSTYTNPIIVGQSQSFQEQHNESYSMARTRTGRGAPESPGNDVQDPRSVRLARRRAGGANMTERVESTETTTVSASAASRPTTRGRGRDKVAPTSTTLREMAEEREEREEDVEKREEEDLYRNEPVARFNAKEIVRDINPQDNNSVDHLKCKVNNHPRNGIAEHLRHTEICDPGLHDCCIHVVLKFVNAALSPLRRRISLTLPQKHRAHQHRELHKLPGIEDDGSDDESEKSDIEDDASQDLVEAELKENALDSLWHESEALARLLRNPKPGSKSWHRLLPVFRGNWFRIREFFVETDALFIDLLASIEDISERQQMKARAVIIGANATSLLNVISDAELRKEDNFDRVWKIFERLDEDFPAPLCPYDDYADHVTEDDIELALDIRTQRLITSLKALQDDQQNPADIAAELFCVPLESSIDAEEALQYGPFRGINGRMAERFAERAKQIYDAIVDKNVDDAIQVLDEMFPLEGSPDQSQNEADDEPADFIGKISSWCSKMIDELSVILKDPPQGPRESSPTDSLPSSAPQDIVRNDVREDILSRSNVQLLAKLSREHPSRTRPSPSLANSQRGSQRSSQRGATAEPIINGGIGDDYYEEEAEDHRRRNPSPAPSDLSAIIAGLPSTAIIRSTQPSSSSAKAGPSTAAPRSSDFIAVNNSGRKRPRETSLSHSQQSQESDDPFEEDNRDPNPQRRAQLARDRRDMPPPPSKRKTLPSTAPPPPRQPSSSASSSSTTATTTALQRRPRSSLPTSAPASSAPASTSASRSSVSSTATTVASFREINEMNRRPASRAGPQQRVPWSDKDTHRLIRLIEHHNCLWALIAKRQIAAASNLGGGYGGDSFEEREDCVFDHPRDQQAIRDKARNLKVDLLKADLNLYPGFDGIALGKKERLALIGRGKNPDRREGDVDAAGEPTHTEYVPLESDDEDDELYLNIVKVSLWDEGKRGIQFMYYASLKAFMGWTWDIRMQTSLFHQTWSRPKLHFISEVFIGGQDKSKFVNRTSDPIKTALQLSAGLSRRITIMVGFNLRLGDASVIRLLESEMLVYVVILPELSSSWADNAVISPYFGRPPTIEVRKNWYVTEEKGVCCAVLSNLIDKCGNQV</sequence>
<keyword evidence="2" id="KW-0812">Transmembrane</keyword>
<feature type="domain" description="DUF7704" evidence="3">
    <location>
        <begin position="4"/>
        <end position="151"/>
    </location>
</feature>
<feature type="region of interest" description="Disordered" evidence="1">
    <location>
        <begin position="836"/>
        <end position="877"/>
    </location>
</feature>
<dbReference type="Proteomes" id="UP000830671">
    <property type="component" value="Chromosome 4"/>
</dbReference>
<feature type="compositionally biased region" description="Low complexity" evidence="1">
    <location>
        <begin position="352"/>
        <end position="368"/>
    </location>
</feature>
<evidence type="ECO:0000259" key="3">
    <source>
        <dbReference type="Pfam" id="PF24803"/>
    </source>
</evidence>
<evidence type="ECO:0000313" key="4">
    <source>
        <dbReference type="EMBL" id="UQC83315.1"/>
    </source>
</evidence>
<feature type="region of interest" description="Disordered" evidence="1">
    <location>
        <begin position="299"/>
        <end position="403"/>
    </location>
</feature>